<dbReference type="EMBL" id="FMIC01000002">
    <property type="protein sequence ID" value="SCL71299.1"/>
    <property type="molecule type" value="Genomic_DNA"/>
</dbReference>
<accession>A0A1C6VY88</accession>
<dbReference type="AlphaFoldDB" id="A0A1C6VY88"/>
<dbReference type="STRING" id="47871.GA0070608_4603"/>
<dbReference type="OrthoDB" id="3404110at2"/>
<sequence>MPTPKLPADVLAQLRQLHADYESEFADGGYTDRVQKARSDHAIDFILFLEGRFSPATEKGKQRRS</sequence>
<organism evidence="1 2">
    <name type="scientific">Micromonospora peucetia</name>
    <dbReference type="NCBI Taxonomy" id="47871"/>
    <lineage>
        <taxon>Bacteria</taxon>
        <taxon>Bacillati</taxon>
        <taxon>Actinomycetota</taxon>
        <taxon>Actinomycetes</taxon>
        <taxon>Micromonosporales</taxon>
        <taxon>Micromonosporaceae</taxon>
        <taxon>Micromonospora</taxon>
    </lineage>
</organism>
<reference evidence="1 2" key="1">
    <citation type="submission" date="2016-06" db="EMBL/GenBank/DDBJ databases">
        <authorList>
            <person name="Kjaerup R.B."/>
            <person name="Dalgaard T.S."/>
            <person name="Juul-Madsen H.R."/>
        </authorList>
    </citation>
    <scope>NUCLEOTIDE SEQUENCE [LARGE SCALE GENOMIC DNA]</scope>
    <source>
        <strain evidence="1 2">DSM 43363</strain>
    </source>
</reference>
<evidence type="ECO:0000313" key="2">
    <source>
        <dbReference type="Proteomes" id="UP000199343"/>
    </source>
</evidence>
<gene>
    <name evidence="1" type="ORF">GA0070608_4603</name>
</gene>
<dbReference type="RefSeq" id="WP_091630540.1">
    <property type="nucleotide sequence ID" value="NZ_FMIC01000002.1"/>
</dbReference>
<dbReference type="Proteomes" id="UP000199343">
    <property type="component" value="Unassembled WGS sequence"/>
</dbReference>
<protein>
    <submittedName>
        <fullName evidence="1">Uncharacterized protein</fullName>
    </submittedName>
</protein>
<proteinExistence type="predicted"/>
<evidence type="ECO:0000313" key="1">
    <source>
        <dbReference type="EMBL" id="SCL71299.1"/>
    </source>
</evidence>
<name>A0A1C6VY88_9ACTN</name>